<gene>
    <name evidence="5" type="ORF">C667_05617</name>
</gene>
<comment type="caution">
    <text evidence="5">The sequence shown here is derived from an EMBL/GenBank/DDBJ whole genome shotgun (WGS) entry which is preliminary data.</text>
</comment>
<dbReference type="InterPro" id="IPR008816">
    <property type="entry name" value="Gly_zipper_2TM_dom"/>
</dbReference>
<evidence type="ECO:0000256" key="3">
    <source>
        <dbReference type="SAM" id="SignalP"/>
    </source>
</evidence>
<keyword evidence="3" id="KW-0732">Signal</keyword>
<proteinExistence type="predicted"/>
<dbReference type="Pfam" id="PF05433">
    <property type="entry name" value="Rick_17kDa_Anti"/>
    <property type="match status" value="1"/>
</dbReference>
<evidence type="ECO:0000259" key="4">
    <source>
        <dbReference type="Pfam" id="PF05433"/>
    </source>
</evidence>
<sequence length="184" mass="18600">MKSNHLIGPAVGLLAALTLGACGTMNEPLYGGSPAPSYPSATSDGYPANTYPVTTQPAGTSPTRTYAGYGVVHSVERVRREATTTGGSGIGLGTVAGAVVGGLVGSQIGGGSGRTAAAVIGAAGGAYVGHEMENRQQPVQAQPDQLEITVRMSDGSSQTLLQPLDADFRVGDRVRVGNGVLQRY</sequence>
<dbReference type="RefSeq" id="WP_004358219.1">
    <property type="nucleotide sequence ID" value="NZ_AMXF01000022.1"/>
</dbReference>
<name>N6YUZ5_9RHOO</name>
<evidence type="ECO:0000313" key="6">
    <source>
        <dbReference type="Proteomes" id="UP000013047"/>
    </source>
</evidence>
<dbReference type="EMBL" id="AMXF01000022">
    <property type="protein sequence ID" value="ENO98101.1"/>
    <property type="molecule type" value="Genomic_DNA"/>
</dbReference>
<accession>N6YUZ5</accession>
<dbReference type="GO" id="GO:0019867">
    <property type="term" value="C:outer membrane"/>
    <property type="evidence" value="ECO:0007669"/>
    <property type="project" value="InterPro"/>
</dbReference>
<organism evidence="5 6">
    <name type="scientific">Thauera phenylacetica B4P</name>
    <dbReference type="NCBI Taxonomy" id="1234382"/>
    <lineage>
        <taxon>Bacteria</taxon>
        <taxon>Pseudomonadati</taxon>
        <taxon>Pseudomonadota</taxon>
        <taxon>Betaproteobacteria</taxon>
        <taxon>Rhodocyclales</taxon>
        <taxon>Zoogloeaceae</taxon>
        <taxon>Thauera</taxon>
    </lineage>
</organism>
<feature type="domain" description="Glycine zipper 2TM" evidence="4">
    <location>
        <begin position="92"/>
        <end position="133"/>
    </location>
</feature>
<reference evidence="5 6" key="1">
    <citation type="submission" date="2012-09" db="EMBL/GenBank/DDBJ databases">
        <title>Draft Genome Sequences of 6 Strains from Genus Thauera.</title>
        <authorList>
            <person name="Liu B."/>
            <person name="Shapleigh J.P."/>
            <person name="Frostegard A.H."/>
        </authorList>
    </citation>
    <scope>NUCLEOTIDE SEQUENCE [LARGE SCALE GENOMIC DNA]</scope>
    <source>
        <strain evidence="5 6">B4P</strain>
    </source>
</reference>
<dbReference type="AlphaFoldDB" id="N6YUZ5"/>
<keyword evidence="2" id="KW-0472">Membrane</keyword>
<feature type="signal peptide" evidence="3">
    <location>
        <begin position="1"/>
        <end position="21"/>
    </location>
</feature>
<dbReference type="PROSITE" id="PS51257">
    <property type="entry name" value="PROKAR_LIPOPROTEIN"/>
    <property type="match status" value="1"/>
</dbReference>
<dbReference type="PANTHER" id="PTHR35603">
    <property type="match status" value="1"/>
</dbReference>
<evidence type="ECO:0000313" key="5">
    <source>
        <dbReference type="EMBL" id="ENO98101.1"/>
    </source>
</evidence>
<dbReference type="InterPro" id="IPR051407">
    <property type="entry name" value="Bact_OM_lipoprot/Surf_antigen"/>
</dbReference>
<keyword evidence="6" id="KW-1185">Reference proteome</keyword>
<dbReference type="Proteomes" id="UP000013047">
    <property type="component" value="Unassembled WGS sequence"/>
</dbReference>
<feature type="chain" id="PRO_5004128708" evidence="3">
    <location>
        <begin position="22"/>
        <end position="184"/>
    </location>
</feature>
<comment type="subcellular location">
    <subcellularLocation>
        <location evidence="1">Membrane</location>
    </subcellularLocation>
</comment>
<dbReference type="PANTHER" id="PTHR35603:SF2">
    <property type="entry name" value="OUTER MEMBRANE LIPOPROTEIN"/>
    <property type="match status" value="1"/>
</dbReference>
<protein>
    <submittedName>
        <fullName evidence="5">17 kDa surface antigen</fullName>
    </submittedName>
</protein>
<evidence type="ECO:0000256" key="1">
    <source>
        <dbReference type="ARBA" id="ARBA00004370"/>
    </source>
</evidence>
<evidence type="ECO:0000256" key="2">
    <source>
        <dbReference type="ARBA" id="ARBA00023136"/>
    </source>
</evidence>